<dbReference type="Pfam" id="PF10258">
    <property type="entry name" value="PHAX_RNA-bd"/>
    <property type="match status" value="1"/>
</dbReference>
<dbReference type="GO" id="GO:0006408">
    <property type="term" value="P:snRNA export from nucleus"/>
    <property type="evidence" value="ECO:0007669"/>
    <property type="project" value="InterPro"/>
</dbReference>
<dbReference type="PANTHER" id="PTHR13135">
    <property type="entry name" value="CYTOSOLIC RESINIFERATOXIN BINDING PROTEIN RBP-26"/>
    <property type="match status" value="1"/>
</dbReference>
<keyword evidence="9" id="KW-0539">Nucleus</keyword>
<dbReference type="InterPro" id="IPR038092">
    <property type="entry name" value="PHAX_RNA-binding_sf"/>
</dbReference>
<comment type="subcellular location">
    <subcellularLocation>
        <location evidence="2">Cytoplasm</location>
    </subcellularLocation>
    <subcellularLocation>
        <location evidence="1">Nucleus</location>
    </subcellularLocation>
</comment>
<evidence type="ECO:0000256" key="5">
    <source>
        <dbReference type="ARBA" id="ARBA00022448"/>
    </source>
</evidence>
<feature type="region of interest" description="Disordered" evidence="11">
    <location>
        <begin position="1"/>
        <end position="92"/>
    </location>
</feature>
<evidence type="ECO:0000256" key="7">
    <source>
        <dbReference type="ARBA" id="ARBA00022884"/>
    </source>
</evidence>
<evidence type="ECO:0000256" key="8">
    <source>
        <dbReference type="ARBA" id="ARBA00022927"/>
    </source>
</evidence>
<evidence type="ECO:0000256" key="10">
    <source>
        <dbReference type="ARBA" id="ARBA00030834"/>
    </source>
</evidence>
<feature type="region of interest" description="Disordered" evidence="11">
    <location>
        <begin position="428"/>
        <end position="494"/>
    </location>
</feature>
<keyword evidence="8" id="KW-0653">Protein transport</keyword>
<feature type="region of interest" description="Disordered" evidence="11">
    <location>
        <begin position="323"/>
        <end position="353"/>
    </location>
</feature>
<feature type="compositionally biased region" description="Polar residues" evidence="11">
    <location>
        <begin position="17"/>
        <end position="31"/>
    </location>
</feature>
<dbReference type="InterPro" id="IPR019385">
    <property type="entry name" value="PHAX_RNA-binding_domain"/>
</dbReference>
<evidence type="ECO:0000256" key="9">
    <source>
        <dbReference type="ARBA" id="ARBA00023242"/>
    </source>
</evidence>
<sequence length="494" mass="54948">MAAHMDDRDVDLEEGECSNSDGEQTEFTSLPSAPFVRNKNVSAQNSGYHSRIPQIIINSDESDDGSDDDYPSTWKKARSPQSRCQVNGGNPSDVPFINPLLADKSGTNTARAYGQRRRNNVWGSVITEQVLSQEVKMFGVDNSGVLAATRDVESYDFTKAKEDERPDVDIDPDEVDNSRDDIFDEGVDLEKEVLKHENRKRKRHVKERLGKRQYNNQKRPAIKITADDSVANIVAAITKGLSEPKTELFTRIVDTVGKDLAIKLFYMTEDVEQCGGMMTNDGYRRRTPGGVYIQLLKNDASVSADVIESIFRDDQQAWKEKLKEQRKIKKAGKRRKRHTMRHMDIDRPDTPAPAEDLEALNALDSGSECENTDLPERPATPEPKDDSSDGPEDDDVDEEEEDDISVAIAKARAAILKKQRELAKGIIDREKLLGDNSMPSCNGSGDVSDSSLKDNEMTDSGSGGKLLSNKIRDHGLISPDRSSADVEIGEMEDL</sequence>
<dbReference type="InterPro" id="IPR039047">
    <property type="entry name" value="PHAX"/>
</dbReference>
<feature type="compositionally biased region" description="Acidic residues" evidence="11">
    <location>
        <begin position="60"/>
        <end position="70"/>
    </location>
</feature>
<feature type="compositionally biased region" description="Polar residues" evidence="11">
    <location>
        <begin position="39"/>
        <end position="48"/>
    </location>
</feature>
<dbReference type="EMBL" id="CAJHNH020001535">
    <property type="protein sequence ID" value="CAG5123477.1"/>
    <property type="molecule type" value="Genomic_DNA"/>
</dbReference>
<feature type="compositionally biased region" description="Acidic residues" evidence="11">
    <location>
        <begin position="388"/>
        <end position="404"/>
    </location>
</feature>
<reference evidence="13" key="1">
    <citation type="submission" date="2021-04" db="EMBL/GenBank/DDBJ databases">
        <authorList>
            <consortium name="Molecular Ecology Group"/>
        </authorList>
    </citation>
    <scope>NUCLEOTIDE SEQUENCE</scope>
</reference>
<gene>
    <name evidence="13" type="ORF">CUNI_LOCUS9035</name>
</gene>
<feature type="region of interest" description="Disordered" evidence="11">
    <location>
        <begin position="366"/>
        <end position="405"/>
    </location>
</feature>
<dbReference type="GO" id="GO:0003723">
    <property type="term" value="F:RNA binding"/>
    <property type="evidence" value="ECO:0007669"/>
    <property type="project" value="UniProtKB-KW"/>
</dbReference>
<keyword evidence="14" id="KW-1185">Reference proteome</keyword>
<accession>A0A8S3Z1Y8</accession>
<feature type="compositionally biased region" description="Polar residues" evidence="11">
    <location>
        <begin position="437"/>
        <end position="450"/>
    </location>
</feature>
<comment type="caution">
    <text evidence="13">The sequence shown here is derived from an EMBL/GenBank/DDBJ whole genome shotgun (WGS) entry which is preliminary data.</text>
</comment>
<evidence type="ECO:0000313" key="14">
    <source>
        <dbReference type="Proteomes" id="UP000678393"/>
    </source>
</evidence>
<evidence type="ECO:0000256" key="4">
    <source>
        <dbReference type="ARBA" id="ARBA00016856"/>
    </source>
</evidence>
<keyword evidence="5" id="KW-0813">Transport</keyword>
<dbReference type="FunFam" id="1.10.10.1440:FF:000001">
    <property type="entry name" value="phosphorylated adapter RNA export protein-like"/>
    <property type="match status" value="1"/>
</dbReference>
<name>A0A8S3Z1Y8_9EUPU</name>
<feature type="compositionally biased region" description="Basic residues" evidence="11">
    <location>
        <begin position="326"/>
        <end position="340"/>
    </location>
</feature>
<evidence type="ECO:0000259" key="12">
    <source>
        <dbReference type="Pfam" id="PF10258"/>
    </source>
</evidence>
<dbReference type="GO" id="GO:0005634">
    <property type="term" value="C:nucleus"/>
    <property type="evidence" value="ECO:0007669"/>
    <property type="project" value="UniProtKB-SubCell"/>
</dbReference>
<evidence type="ECO:0000256" key="11">
    <source>
        <dbReference type="SAM" id="MobiDB-lite"/>
    </source>
</evidence>
<protein>
    <recommendedName>
        <fullName evidence="4">Phosphorylated adapter RNA export protein</fullName>
    </recommendedName>
    <alternativeName>
        <fullName evidence="10">RNA U small nuclear RNA export adapter protein</fullName>
    </alternativeName>
</protein>
<dbReference type="Gene3D" id="1.10.10.1440">
    <property type="entry name" value="PHAX RNA-binding domain"/>
    <property type="match status" value="1"/>
</dbReference>
<feature type="domain" description="Phosphorylated adapter RNA export protein RNA-binding" evidence="12">
    <location>
        <begin position="234"/>
        <end position="316"/>
    </location>
</feature>
<dbReference type="GO" id="GO:0015031">
    <property type="term" value="P:protein transport"/>
    <property type="evidence" value="ECO:0007669"/>
    <property type="project" value="UniProtKB-KW"/>
</dbReference>
<dbReference type="Proteomes" id="UP000678393">
    <property type="component" value="Unassembled WGS sequence"/>
</dbReference>
<evidence type="ECO:0000256" key="3">
    <source>
        <dbReference type="ARBA" id="ARBA00006094"/>
    </source>
</evidence>
<feature type="compositionally biased region" description="Polar residues" evidence="11">
    <location>
        <begin position="79"/>
        <end position="90"/>
    </location>
</feature>
<dbReference type="PANTHER" id="PTHR13135:SF0">
    <property type="entry name" value="PHOSPHORYLATED ADAPTER RNA EXPORT PROTEIN"/>
    <property type="match status" value="1"/>
</dbReference>
<dbReference type="GO" id="GO:0005737">
    <property type="term" value="C:cytoplasm"/>
    <property type="evidence" value="ECO:0007669"/>
    <property type="project" value="UniProtKB-SubCell"/>
</dbReference>
<evidence type="ECO:0000256" key="6">
    <source>
        <dbReference type="ARBA" id="ARBA00022490"/>
    </source>
</evidence>
<evidence type="ECO:0000313" key="13">
    <source>
        <dbReference type="EMBL" id="CAG5123477.1"/>
    </source>
</evidence>
<evidence type="ECO:0000256" key="1">
    <source>
        <dbReference type="ARBA" id="ARBA00004123"/>
    </source>
</evidence>
<keyword evidence="6" id="KW-0963">Cytoplasm</keyword>
<dbReference type="AlphaFoldDB" id="A0A8S3Z1Y8"/>
<keyword evidence="7" id="KW-0694">RNA-binding</keyword>
<comment type="similarity">
    <text evidence="3">Belongs to the PHAX family.</text>
</comment>
<organism evidence="13 14">
    <name type="scientific">Candidula unifasciata</name>
    <dbReference type="NCBI Taxonomy" id="100452"/>
    <lineage>
        <taxon>Eukaryota</taxon>
        <taxon>Metazoa</taxon>
        <taxon>Spiralia</taxon>
        <taxon>Lophotrochozoa</taxon>
        <taxon>Mollusca</taxon>
        <taxon>Gastropoda</taxon>
        <taxon>Heterobranchia</taxon>
        <taxon>Euthyneura</taxon>
        <taxon>Panpulmonata</taxon>
        <taxon>Eupulmonata</taxon>
        <taxon>Stylommatophora</taxon>
        <taxon>Helicina</taxon>
        <taxon>Helicoidea</taxon>
        <taxon>Geomitridae</taxon>
        <taxon>Candidula</taxon>
    </lineage>
</organism>
<proteinExistence type="inferred from homology"/>
<dbReference type="OrthoDB" id="20573at2759"/>
<evidence type="ECO:0000256" key="2">
    <source>
        <dbReference type="ARBA" id="ARBA00004496"/>
    </source>
</evidence>